<dbReference type="EMBL" id="RAHJ01000019">
    <property type="protein sequence ID" value="RJX66729.1"/>
    <property type="molecule type" value="Genomic_DNA"/>
</dbReference>
<feature type="transmembrane region" description="Helical" evidence="5">
    <location>
        <begin position="256"/>
        <end position="274"/>
    </location>
</feature>
<dbReference type="Proteomes" id="UP000284322">
    <property type="component" value="Unassembled WGS sequence"/>
</dbReference>
<dbReference type="GO" id="GO:0016020">
    <property type="term" value="C:membrane"/>
    <property type="evidence" value="ECO:0007669"/>
    <property type="project" value="UniProtKB-SubCell"/>
</dbReference>
<keyword evidence="8" id="KW-1185">Reference proteome</keyword>
<dbReference type="Pfam" id="PF04932">
    <property type="entry name" value="Wzy_C"/>
    <property type="match status" value="1"/>
</dbReference>
<comment type="subcellular location">
    <subcellularLocation>
        <location evidence="1">Membrane</location>
        <topology evidence="1">Multi-pass membrane protein</topology>
    </subcellularLocation>
</comment>
<proteinExistence type="predicted"/>
<dbReference type="PANTHER" id="PTHR37422:SF21">
    <property type="entry name" value="EXOQ-LIKE PROTEIN"/>
    <property type="match status" value="1"/>
</dbReference>
<accession>A0A419QZR8</accession>
<keyword evidence="7" id="KW-0436">Ligase</keyword>
<keyword evidence="2 5" id="KW-0812">Transmembrane</keyword>
<evidence type="ECO:0000256" key="3">
    <source>
        <dbReference type="ARBA" id="ARBA00022989"/>
    </source>
</evidence>
<keyword evidence="4 5" id="KW-0472">Membrane</keyword>
<evidence type="ECO:0000313" key="8">
    <source>
        <dbReference type="Proteomes" id="UP000284322"/>
    </source>
</evidence>
<feature type="transmembrane region" description="Helical" evidence="5">
    <location>
        <begin position="138"/>
        <end position="162"/>
    </location>
</feature>
<dbReference type="OrthoDB" id="8479685at2"/>
<feature type="transmembrane region" description="Helical" evidence="5">
    <location>
        <begin position="105"/>
        <end position="126"/>
    </location>
</feature>
<dbReference type="RefSeq" id="WP_120109802.1">
    <property type="nucleotide sequence ID" value="NZ_RAHJ01000019.1"/>
</dbReference>
<evidence type="ECO:0000256" key="2">
    <source>
        <dbReference type="ARBA" id="ARBA00022692"/>
    </source>
</evidence>
<dbReference type="InterPro" id="IPR007016">
    <property type="entry name" value="O-antigen_ligase-rel_domated"/>
</dbReference>
<feature type="domain" description="O-antigen ligase-related" evidence="6">
    <location>
        <begin position="216"/>
        <end position="359"/>
    </location>
</feature>
<gene>
    <name evidence="7" type="ORF">D6858_10080</name>
</gene>
<evidence type="ECO:0000313" key="7">
    <source>
        <dbReference type="EMBL" id="RJX66729.1"/>
    </source>
</evidence>
<comment type="caution">
    <text evidence="7">The sequence shown here is derived from an EMBL/GenBank/DDBJ whole genome shotgun (WGS) entry which is preliminary data.</text>
</comment>
<dbReference type="PANTHER" id="PTHR37422">
    <property type="entry name" value="TEICHURONIC ACID BIOSYNTHESIS PROTEIN TUAE"/>
    <property type="match status" value="1"/>
</dbReference>
<protein>
    <submittedName>
        <fullName evidence="7">O-antigen ligase domain-containing protein</fullName>
    </submittedName>
</protein>
<evidence type="ECO:0000259" key="6">
    <source>
        <dbReference type="Pfam" id="PF04932"/>
    </source>
</evidence>
<feature type="transmembrane region" description="Helical" evidence="5">
    <location>
        <begin position="80"/>
        <end position="99"/>
    </location>
</feature>
<feature type="transmembrane region" description="Helical" evidence="5">
    <location>
        <begin position="380"/>
        <end position="397"/>
    </location>
</feature>
<feature type="transmembrane region" description="Helical" evidence="5">
    <location>
        <begin position="16"/>
        <end position="37"/>
    </location>
</feature>
<dbReference type="AlphaFoldDB" id="A0A419QZR8"/>
<feature type="transmembrane region" description="Helical" evidence="5">
    <location>
        <begin position="49"/>
        <end position="68"/>
    </location>
</feature>
<sequence length="441" mass="46812">MDINRLSDSDRARGAIAFRLVVTALILSPSLFALLTFPPPDKPSVMFGLAIPVTVAELAIVFLAMAAGYSATAAWPRLAFTTRLGAAVWLVSGLVVATVVAEQPVLALCLFLISVLHAMLALGLSDRLNSIWQGRGDCLLMAAAVGAALYCVTAYGLLLSVRHDPDYDWITIGAGVSNVRQLAFYGLTAACGGLAFAIHLPDTRARATTSAIFAAVAIIGIAMVFWCGSRAGTIGLLLSIVLLVLVTSSGRRLRSMAIASGAVAGGALLSMIWVPPHPQWGIMRIFGRMADIDQGLEHYSSSRWTIWQDTLSHILDKPLFGHGMGMFKADIGDLAGGIAQPHNFVLQFLYQWGIVGTGAVLLMIWPAIRRMVPSIASRRTEAIAALSLIVGQVGMAMMDGNLFYTYPTSIVVLALVVLAADRAPQQSEANSAVIANHTQSA</sequence>
<reference evidence="7 8" key="1">
    <citation type="submission" date="2018-09" db="EMBL/GenBank/DDBJ databases">
        <title>Altererythrobacter sp.Ery1 and Ery12, the genome sequencing of novel strains in genus Alterythrobacter.</title>
        <authorList>
            <person name="Cheng H."/>
            <person name="Wu Y.-H."/>
            <person name="Fang C."/>
            <person name="Xu X.-W."/>
        </authorList>
    </citation>
    <scope>NUCLEOTIDE SEQUENCE [LARGE SCALE GENOMIC DNA]</scope>
    <source>
        <strain evidence="7 8">Ery12</strain>
    </source>
</reference>
<evidence type="ECO:0000256" key="1">
    <source>
        <dbReference type="ARBA" id="ARBA00004141"/>
    </source>
</evidence>
<organism evidence="7 8">
    <name type="scientific">Tsuneonella suprasediminis</name>
    <dbReference type="NCBI Taxonomy" id="2306996"/>
    <lineage>
        <taxon>Bacteria</taxon>
        <taxon>Pseudomonadati</taxon>
        <taxon>Pseudomonadota</taxon>
        <taxon>Alphaproteobacteria</taxon>
        <taxon>Sphingomonadales</taxon>
        <taxon>Erythrobacteraceae</taxon>
        <taxon>Tsuneonella</taxon>
    </lineage>
</organism>
<feature type="transmembrane region" description="Helical" evidence="5">
    <location>
        <begin position="182"/>
        <end position="200"/>
    </location>
</feature>
<evidence type="ECO:0000256" key="4">
    <source>
        <dbReference type="ARBA" id="ARBA00023136"/>
    </source>
</evidence>
<name>A0A419QZR8_9SPHN</name>
<dbReference type="InterPro" id="IPR051533">
    <property type="entry name" value="WaaL-like"/>
</dbReference>
<feature type="transmembrane region" description="Helical" evidence="5">
    <location>
        <begin position="207"/>
        <end position="226"/>
    </location>
</feature>
<feature type="transmembrane region" description="Helical" evidence="5">
    <location>
        <begin position="349"/>
        <end position="368"/>
    </location>
</feature>
<feature type="transmembrane region" description="Helical" evidence="5">
    <location>
        <begin position="403"/>
        <end position="420"/>
    </location>
</feature>
<evidence type="ECO:0000256" key="5">
    <source>
        <dbReference type="SAM" id="Phobius"/>
    </source>
</evidence>
<dbReference type="GO" id="GO:0016874">
    <property type="term" value="F:ligase activity"/>
    <property type="evidence" value="ECO:0007669"/>
    <property type="project" value="UniProtKB-KW"/>
</dbReference>
<keyword evidence="3 5" id="KW-1133">Transmembrane helix</keyword>